<proteinExistence type="predicted"/>
<name>A0A4V3HYE2_9MYCO</name>
<organism evidence="1 2">
    <name type="scientific">Mycobacteroides salmoniphilum</name>
    <dbReference type="NCBI Taxonomy" id="404941"/>
    <lineage>
        <taxon>Bacteria</taxon>
        <taxon>Bacillati</taxon>
        <taxon>Actinomycetota</taxon>
        <taxon>Actinomycetes</taxon>
        <taxon>Mycobacteriales</taxon>
        <taxon>Mycobacteriaceae</taxon>
        <taxon>Mycobacteroides</taxon>
    </lineage>
</organism>
<accession>A0A4V3HYE2</accession>
<dbReference type="AlphaFoldDB" id="A0A4V3HYE2"/>
<evidence type="ECO:0000313" key="1">
    <source>
        <dbReference type="EMBL" id="TDZ83413.1"/>
    </source>
</evidence>
<comment type="caution">
    <text evidence="1">The sequence shown here is derived from an EMBL/GenBank/DDBJ whole genome shotgun (WGS) entry which is preliminary data.</text>
</comment>
<reference evidence="1 2" key="1">
    <citation type="journal article" date="2019" name="Sci. Rep.">
        <title>Extended insight into the Mycobacterium chelonae-abscessus complex through whole genome sequencing of Mycobacterium salmoniphilum outbreak and Mycobacterium salmoniphilum-like strains.</title>
        <authorList>
            <person name="Behra P.R.K."/>
            <person name="Das S."/>
            <person name="Pettersson B.M.F."/>
            <person name="Shirreff L."/>
            <person name="DuCote T."/>
            <person name="Jacobsson K.G."/>
            <person name="Ennis D.G."/>
            <person name="Kirsebom L.A."/>
        </authorList>
    </citation>
    <scope>NUCLEOTIDE SEQUENCE [LARGE SCALE GENOMIC DNA]</scope>
    <source>
        <strain evidence="1 2">DE 4585</strain>
    </source>
</reference>
<sequence>MFLTESAHDVVDAFYKRLGPPINGHRDRLLNDPDHAVAELRTIILAVSVDQLLKVNPRYRRVLNTRDDGLVDQLYVHLDRRAAIGARLLDAN</sequence>
<evidence type="ECO:0000313" key="2">
    <source>
        <dbReference type="Proteomes" id="UP000295117"/>
    </source>
</evidence>
<gene>
    <name evidence="1" type="ORF">DE4585_02210</name>
</gene>
<dbReference type="EMBL" id="PECH01000006">
    <property type="protein sequence ID" value="TDZ83413.1"/>
    <property type="molecule type" value="Genomic_DNA"/>
</dbReference>
<protein>
    <submittedName>
        <fullName evidence="1">Uncharacterized protein</fullName>
    </submittedName>
</protein>
<dbReference type="Proteomes" id="UP000295117">
    <property type="component" value="Unassembled WGS sequence"/>
</dbReference>